<dbReference type="InterPro" id="IPR002893">
    <property type="entry name" value="Znf_MYND"/>
</dbReference>
<evidence type="ECO:0000313" key="7">
    <source>
        <dbReference type="EMBL" id="KAJ3564625.1"/>
    </source>
</evidence>
<feature type="compositionally biased region" description="Polar residues" evidence="5">
    <location>
        <begin position="22"/>
        <end position="34"/>
    </location>
</feature>
<dbReference type="SUPFAM" id="SSF144232">
    <property type="entry name" value="HIT/MYND zinc finger-like"/>
    <property type="match status" value="1"/>
</dbReference>
<dbReference type="GO" id="GO:0008270">
    <property type="term" value="F:zinc ion binding"/>
    <property type="evidence" value="ECO:0007669"/>
    <property type="project" value="UniProtKB-KW"/>
</dbReference>
<name>A0AAD5VTA7_9AGAR</name>
<keyword evidence="3" id="KW-0862">Zinc</keyword>
<evidence type="ECO:0000259" key="6">
    <source>
        <dbReference type="PROSITE" id="PS50865"/>
    </source>
</evidence>
<feature type="region of interest" description="Disordered" evidence="5">
    <location>
        <begin position="1"/>
        <end position="34"/>
    </location>
</feature>
<protein>
    <recommendedName>
        <fullName evidence="6">MYND-type domain-containing protein</fullName>
    </recommendedName>
</protein>
<dbReference type="Gene3D" id="6.10.140.2220">
    <property type="match status" value="1"/>
</dbReference>
<keyword evidence="1" id="KW-0479">Metal-binding</keyword>
<gene>
    <name evidence="7" type="ORF">NP233_g8171</name>
</gene>
<evidence type="ECO:0000256" key="1">
    <source>
        <dbReference type="ARBA" id="ARBA00022723"/>
    </source>
</evidence>
<evidence type="ECO:0000256" key="2">
    <source>
        <dbReference type="ARBA" id="ARBA00022771"/>
    </source>
</evidence>
<evidence type="ECO:0000256" key="4">
    <source>
        <dbReference type="PROSITE-ProRule" id="PRU00134"/>
    </source>
</evidence>
<organism evidence="7 8">
    <name type="scientific">Leucocoprinus birnbaumii</name>
    <dbReference type="NCBI Taxonomy" id="56174"/>
    <lineage>
        <taxon>Eukaryota</taxon>
        <taxon>Fungi</taxon>
        <taxon>Dikarya</taxon>
        <taxon>Basidiomycota</taxon>
        <taxon>Agaricomycotina</taxon>
        <taxon>Agaricomycetes</taxon>
        <taxon>Agaricomycetidae</taxon>
        <taxon>Agaricales</taxon>
        <taxon>Agaricineae</taxon>
        <taxon>Agaricaceae</taxon>
        <taxon>Leucocoprinus</taxon>
    </lineage>
</organism>
<dbReference type="PROSITE" id="PS50865">
    <property type="entry name" value="ZF_MYND_2"/>
    <property type="match status" value="1"/>
</dbReference>
<feature type="compositionally biased region" description="Basic residues" evidence="5">
    <location>
        <begin position="1"/>
        <end position="12"/>
    </location>
</feature>
<reference evidence="7" key="1">
    <citation type="submission" date="2022-07" db="EMBL/GenBank/DDBJ databases">
        <title>Genome Sequence of Leucocoprinus birnbaumii.</title>
        <authorList>
            <person name="Buettner E."/>
        </authorList>
    </citation>
    <scope>NUCLEOTIDE SEQUENCE</scope>
    <source>
        <strain evidence="7">VT141</strain>
    </source>
</reference>
<evidence type="ECO:0000256" key="3">
    <source>
        <dbReference type="ARBA" id="ARBA00022833"/>
    </source>
</evidence>
<dbReference type="PROSITE" id="PS01360">
    <property type="entry name" value="ZF_MYND_1"/>
    <property type="match status" value="1"/>
</dbReference>
<evidence type="ECO:0000256" key="5">
    <source>
        <dbReference type="SAM" id="MobiDB-lite"/>
    </source>
</evidence>
<proteinExistence type="predicted"/>
<keyword evidence="8" id="KW-1185">Reference proteome</keyword>
<keyword evidence="2 4" id="KW-0863">Zinc-finger</keyword>
<comment type="caution">
    <text evidence="7">The sequence shown here is derived from an EMBL/GenBank/DDBJ whole genome shotgun (WGS) entry which is preliminary data.</text>
</comment>
<dbReference type="Pfam" id="PF01753">
    <property type="entry name" value="zf-MYND"/>
    <property type="match status" value="1"/>
</dbReference>
<dbReference type="AlphaFoldDB" id="A0AAD5VTA7"/>
<feature type="domain" description="MYND-type" evidence="6">
    <location>
        <begin position="279"/>
        <end position="315"/>
    </location>
</feature>
<evidence type="ECO:0000313" key="8">
    <source>
        <dbReference type="Proteomes" id="UP001213000"/>
    </source>
</evidence>
<dbReference type="EMBL" id="JANIEX010000645">
    <property type="protein sequence ID" value="KAJ3564625.1"/>
    <property type="molecule type" value="Genomic_DNA"/>
</dbReference>
<accession>A0AAD5VTA7</accession>
<sequence length="450" mass="51189">MTNKKGKKKSASKQKAPESAAVSTHPSINETPNNKLSHEDLVYILRGMRIDVSPHTKIPIEKLQTRLEGALAAAQRSTQIFSDTEDVMEVVDPKSLPICTDLEQIFISFSKLGSRQGDIPKMDWFSIDEREMSARWVSAVLYFFFEQVQEDGLDCVSYLDEKTFRALIVRVLSVRMINEETPLILVAYRAVKAKSRDSLREYVMETFRTPKGRTAFQASETAQKLLEMYLALNGARLSSEFEPPPVVEQSSPHWKYGFVLPLGELLPADVGPLNVFEGCATCGEEAEVVCSKCENVKYCSKACQKQDFHAHRSLCRAVTSGTWTTITLQSDWVETEGSGGRIAVLNHVTRNVTYIESDVLKSVPKDLYGDKYFLMKLQCSMAGPKDLILVYDVHRSFNLYMMGKKNEESFQVALRQFSHEKRPIFRWAKRVGDWEWQVCFESVPEYPSPW</sequence>
<dbReference type="Proteomes" id="UP001213000">
    <property type="component" value="Unassembled WGS sequence"/>
</dbReference>